<dbReference type="SUPFAM" id="SSF46785">
    <property type="entry name" value="Winged helix' DNA-binding domain"/>
    <property type="match status" value="1"/>
</dbReference>
<comment type="caution">
    <text evidence="2">The sequence shown here is derived from an EMBL/GenBank/DDBJ whole genome shotgun (WGS) entry which is preliminary data.</text>
</comment>
<dbReference type="Proteomes" id="UP000292935">
    <property type="component" value="Unassembled WGS sequence"/>
</dbReference>
<evidence type="ECO:0000313" key="3">
    <source>
        <dbReference type="Proteomes" id="UP000292935"/>
    </source>
</evidence>
<protein>
    <submittedName>
        <fullName evidence="2">ROK family protein</fullName>
    </submittedName>
</protein>
<dbReference type="InterPro" id="IPR043129">
    <property type="entry name" value="ATPase_NBD"/>
</dbReference>
<name>A0A4Q2JQW1_9MICO</name>
<dbReference type="RefSeq" id="WP_115959148.1">
    <property type="nucleotide sequence ID" value="NZ_SDPO01000002.1"/>
</dbReference>
<dbReference type="Pfam" id="PF00480">
    <property type="entry name" value="ROK"/>
    <property type="match status" value="1"/>
</dbReference>
<dbReference type="InterPro" id="IPR036390">
    <property type="entry name" value="WH_DNA-bd_sf"/>
</dbReference>
<dbReference type="AlphaFoldDB" id="A0A4Q2JQW1"/>
<comment type="similarity">
    <text evidence="1">Belongs to the ROK (NagC/XylR) family.</text>
</comment>
<reference evidence="2 3" key="1">
    <citation type="submission" date="2019-01" db="EMBL/GenBank/DDBJ databases">
        <authorList>
            <person name="Li J."/>
        </authorList>
    </citation>
    <scope>NUCLEOTIDE SEQUENCE [LARGE SCALE GENOMIC DNA]</scope>
    <source>
        <strain evidence="2 3">CCUG 35506</strain>
    </source>
</reference>
<dbReference type="PANTHER" id="PTHR18964">
    <property type="entry name" value="ROK (REPRESSOR, ORF, KINASE) FAMILY"/>
    <property type="match status" value="1"/>
</dbReference>
<dbReference type="EMBL" id="SDPO01000002">
    <property type="protein sequence ID" value="RXZ49149.1"/>
    <property type="molecule type" value="Genomic_DNA"/>
</dbReference>
<dbReference type="SUPFAM" id="SSF53067">
    <property type="entry name" value="Actin-like ATPase domain"/>
    <property type="match status" value="2"/>
</dbReference>
<dbReference type="OrthoDB" id="5174513at2"/>
<evidence type="ECO:0000313" key="2">
    <source>
        <dbReference type="EMBL" id="RXZ49149.1"/>
    </source>
</evidence>
<dbReference type="InterPro" id="IPR000600">
    <property type="entry name" value="ROK"/>
</dbReference>
<dbReference type="Gene3D" id="1.10.10.10">
    <property type="entry name" value="Winged helix-like DNA-binding domain superfamily/Winged helix DNA-binding domain"/>
    <property type="match status" value="1"/>
</dbReference>
<dbReference type="InterPro" id="IPR036388">
    <property type="entry name" value="WH-like_DNA-bd_sf"/>
</dbReference>
<dbReference type="Gene3D" id="3.30.420.40">
    <property type="match status" value="2"/>
</dbReference>
<accession>A0A4Q2JQW1</accession>
<organism evidence="2 3">
    <name type="scientific">Agromyces fucosus</name>
    <dbReference type="NCBI Taxonomy" id="41985"/>
    <lineage>
        <taxon>Bacteria</taxon>
        <taxon>Bacillati</taxon>
        <taxon>Actinomycetota</taxon>
        <taxon>Actinomycetes</taxon>
        <taxon>Micrococcales</taxon>
        <taxon>Microbacteriaceae</taxon>
        <taxon>Agromyces</taxon>
    </lineage>
</organism>
<sequence>MPRLPRSLVSGDVRRHNLTLVLEHIVRSGPSARSEIAEATGLTRGAVTALAAALTEAGVLRETDPVASGKGRPITRLELAASDLAVLVAQVDADTATALLTTLAGDELFRVSARHGRPMGEPDAVLDVLASVVAEALGVASGLGRRVVEMPVVVFAPVGGEPPVVLADTDLGWGEVDVIGGLRSRLPSLPATMSLESDAWLAALAERSVLESTESMLYIKSNSGIGGAILLEGRLVEGAHGVGGALGHIVIVPDGEPCECGQSGCLVTVAGPDVLLERAGLAGLVAERGLATAIDELSSQIAAGATPAAAAWDDALPWIARSLQVLSMATDPDAIVIGGFWAAHTASIEQAFRANRPTLAGPRAGAPAIPAVVAGRLGADAALFGAVWAARDAVLADPGRLGV</sequence>
<keyword evidence="3" id="KW-1185">Reference proteome</keyword>
<dbReference type="PANTHER" id="PTHR18964:SF149">
    <property type="entry name" value="BIFUNCTIONAL UDP-N-ACETYLGLUCOSAMINE 2-EPIMERASE_N-ACETYLMANNOSAMINE KINASE"/>
    <property type="match status" value="1"/>
</dbReference>
<gene>
    <name evidence="2" type="ORF">ESP57_09415</name>
</gene>
<evidence type="ECO:0000256" key="1">
    <source>
        <dbReference type="ARBA" id="ARBA00006479"/>
    </source>
</evidence>
<proteinExistence type="inferred from homology"/>